<reference evidence="2 3" key="1">
    <citation type="submission" date="2021-04" db="EMBL/GenBank/DDBJ databases">
        <title>The complete genome sequence of Neokomagataea sp. TBRC 2177.</title>
        <authorList>
            <person name="Charoenyingcharoen P."/>
            <person name="Yukphan P."/>
        </authorList>
    </citation>
    <scope>NUCLEOTIDE SEQUENCE [LARGE SCALE GENOMIC DNA]</scope>
    <source>
        <strain evidence="2 3">TBRC 2177</strain>
    </source>
</reference>
<evidence type="ECO:0000313" key="3">
    <source>
        <dbReference type="Proteomes" id="UP000677812"/>
    </source>
</evidence>
<dbReference type="SUPFAM" id="SSF52096">
    <property type="entry name" value="ClpP/crotonase"/>
    <property type="match status" value="1"/>
</dbReference>
<dbReference type="InterPro" id="IPR011763">
    <property type="entry name" value="COA_CT_C"/>
</dbReference>
<proteinExistence type="predicted"/>
<dbReference type="EMBL" id="JAGRQH010000129">
    <property type="protein sequence ID" value="MBR0560818.1"/>
    <property type="molecule type" value="Genomic_DNA"/>
</dbReference>
<dbReference type="PANTHER" id="PTHR43842:SF2">
    <property type="entry name" value="PROPIONYL-COA CARBOXYLASE BETA CHAIN, MITOCHONDRIAL"/>
    <property type="match status" value="1"/>
</dbReference>
<gene>
    <name evidence="2" type="ORF">KB213_12290</name>
</gene>
<dbReference type="Pfam" id="PF01039">
    <property type="entry name" value="Carboxyl_trans"/>
    <property type="match status" value="1"/>
</dbReference>
<feature type="domain" description="CoA carboxyltransferase C-terminal" evidence="1">
    <location>
        <begin position="1"/>
        <end position="79"/>
    </location>
</feature>
<protein>
    <submittedName>
        <fullName evidence="2">Methylmalonyl-CoA carboxyltransferase</fullName>
    </submittedName>
</protein>
<sequence length="79" mass="8504">LEVQPLFAPNIVIGLGRVEGRTVGIIANQPSQMAGTLNIEAGEKASRFVRFCDAFSIPILTLVYVPGYLPGTDQEWTGV</sequence>
<dbReference type="InterPro" id="IPR029045">
    <property type="entry name" value="ClpP/crotonase-like_dom_sf"/>
</dbReference>
<evidence type="ECO:0000259" key="1">
    <source>
        <dbReference type="PROSITE" id="PS50989"/>
    </source>
</evidence>
<name>A0ABS5EA79_9PROT</name>
<accession>A0ABS5EA79</accession>
<feature type="non-terminal residue" evidence="2">
    <location>
        <position position="79"/>
    </location>
</feature>
<dbReference type="Proteomes" id="UP000677812">
    <property type="component" value="Unassembled WGS sequence"/>
</dbReference>
<comment type="caution">
    <text evidence="2">The sequence shown here is derived from an EMBL/GenBank/DDBJ whole genome shotgun (WGS) entry which is preliminary data.</text>
</comment>
<dbReference type="Gene3D" id="3.90.226.10">
    <property type="entry name" value="2-enoyl-CoA Hydratase, Chain A, domain 1"/>
    <property type="match status" value="1"/>
</dbReference>
<feature type="non-terminal residue" evidence="2">
    <location>
        <position position="1"/>
    </location>
</feature>
<evidence type="ECO:0000313" key="2">
    <source>
        <dbReference type="EMBL" id="MBR0560818.1"/>
    </source>
</evidence>
<organism evidence="2 3">
    <name type="scientific">Neokomagataea anthophila</name>
    <dbReference type="NCBI Taxonomy" id="2826925"/>
    <lineage>
        <taxon>Bacteria</taxon>
        <taxon>Pseudomonadati</taxon>
        <taxon>Pseudomonadota</taxon>
        <taxon>Alphaproteobacteria</taxon>
        <taxon>Acetobacterales</taxon>
        <taxon>Acetobacteraceae</taxon>
        <taxon>Neokomagataea</taxon>
    </lineage>
</organism>
<dbReference type="InterPro" id="IPR034733">
    <property type="entry name" value="AcCoA_carboxyl_beta"/>
</dbReference>
<dbReference type="PANTHER" id="PTHR43842">
    <property type="entry name" value="PROPIONYL-COA CARBOXYLASE BETA CHAIN"/>
    <property type="match status" value="1"/>
</dbReference>
<dbReference type="InterPro" id="IPR051047">
    <property type="entry name" value="AccD/PCCB"/>
</dbReference>
<dbReference type="PROSITE" id="PS50989">
    <property type="entry name" value="COA_CT_CTER"/>
    <property type="match status" value="1"/>
</dbReference>
<keyword evidence="3" id="KW-1185">Reference proteome</keyword>